<dbReference type="InterPro" id="IPR031856">
    <property type="entry name" value="YdaS_toxin-like"/>
</dbReference>
<dbReference type="RefSeq" id="WP_004552953.1">
    <property type="nucleotide sequence ID" value="NC_017831.1"/>
</dbReference>
<name>A0A0H3HR56_BURP2</name>
<gene>
    <name evidence="1" type="ordered locus">BP1026B_I2135</name>
</gene>
<dbReference type="InterPro" id="IPR001387">
    <property type="entry name" value="Cro/C1-type_HTH"/>
</dbReference>
<proteinExistence type="predicted"/>
<dbReference type="CDD" id="cd00093">
    <property type="entry name" value="HTH_XRE"/>
    <property type="match status" value="1"/>
</dbReference>
<evidence type="ECO:0000313" key="1">
    <source>
        <dbReference type="EMBL" id="AFI66748.1"/>
    </source>
</evidence>
<dbReference type="Gene3D" id="1.10.260.40">
    <property type="entry name" value="lambda repressor-like DNA-binding domains"/>
    <property type="match status" value="1"/>
</dbReference>
<reference evidence="1 2" key="1">
    <citation type="journal article" date="2012" name="PLoS ONE">
        <title>Evolution of Burkholderia pseudomallei in recurrent melioidosis.</title>
        <authorList>
            <person name="Hayden H.S."/>
            <person name="Lim R."/>
            <person name="Brittnacher M.J."/>
            <person name="Sims E.H."/>
            <person name="Ramage E.R."/>
            <person name="Fong C."/>
            <person name="Wu Z."/>
            <person name="Crist E."/>
            <person name="Chang J."/>
            <person name="Zhou Y."/>
            <person name="Radey M."/>
            <person name="Rohmer L."/>
            <person name="Haugen E."/>
            <person name="Gillett W."/>
            <person name="Wuthiekanun V."/>
            <person name="Peacock S.J."/>
            <person name="Kaul R."/>
            <person name="Miller S.I."/>
            <person name="Manoil C."/>
            <person name="Jacobs M.A."/>
        </authorList>
    </citation>
    <scope>NUCLEOTIDE SEQUENCE [LARGE SCALE GENOMIC DNA]</scope>
    <source>
        <strain evidence="1 2">1026b</strain>
    </source>
</reference>
<dbReference type="Proteomes" id="UP000010087">
    <property type="component" value="Chromosome 1"/>
</dbReference>
<dbReference type="InterPro" id="IPR010982">
    <property type="entry name" value="Lambda_DNA-bd_dom_sf"/>
</dbReference>
<dbReference type="Pfam" id="PF15943">
    <property type="entry name" value="YdaS_toxin"/>
    <property type="match status" value="1"/>
</dbReference>
<dbReference type="EMBL" id="CP002833">
    <property type="protein sequence ID" value="AFI66748.1"/>
    <property type="molecule type" value="Genomic_DNA"/>
</dbReference>
<protein>
    <submittedName>
        <fullName evidence="1">Putative bacteriophage protein gp62</fullName>
    </submittedName>
</protein>
<accession>A0A0H3HR56</accession>
<dbReference type="SUPFAM" id="SSF47413">
    <property type="entry name" value="lambda repressor-like DNA-binding domains"/>
    <property type="match status" value="1"/>
</dbReference>
<dbReference type="GO" id="GO:0003677">
    <property type="term" value="F:DNA binding"/>
    <property type="evidence" value="ECO:0007669"/>
    <property type="project" value="InterPro"/>
</dbReference>
<sequence>MVYRSRMNTPSQLSPFETLCLAVSLCDSQADFARRVGVSPQAASNWIKRDRRAPIEACPFVERAVDDPRVVCETLRPDYQGWVVLRQLMLRGDESLREQKELAG</sequence>
<dbReference type="AlphaFoldDB" id="A0A0H3HR56"/>
<organism evidence="1 2">
    <name type="scientific">Burkholderia pseudomallei (strain 1026b)</name>
    <dbReference type="NCBI Taxonomy" id="884204"/>
    <lineage>
        <taxon>Bacteria</taxon>
        <taxon>Pseudomonadati</taxon>
        <taxon>Pseudomonadota</taxon>
        <taxon>Betaproteobacteria</taxon>
        <taxon>Burkholderiales</taxon>
        <taxon>Burkholderiaceae</taxon>
        <taxon>Burkholderia</taxon>
        <taxon>pseudomallei group</taxon>
    </lineage>
</organism>
<evidence type="ECO:0000313" key="2">
    <source>
        <dbReference type="Proteomes" id="UP000010087"/>
    </source>
</evidence>
<dbReference type="KEGG" id="bpz:BP1026B_I2135"/>